<dbReference type="InterPro" id="IPR050832">
    <property type="entry name" value="Bact_Acetyltransf"/>
</dbReference>
<dbReference type="PROSITE" id="PS51186">
    <property type="entry name" value="GNAT"/>
    <property type="match status" value="1"/>
</dbReference>
<dbReference type="RefSeq" id="WP_386442544.1">
    <property type="nucleotide sequence ID" value="NZ_JBHSFH010000003.1"/>
</dbReference>
<dbReference type="Pfam" id="PF00583">
    <property type="entry name" value="Acetyltransf_1"/>
    <property type="match status" value="1"/>
</dbReference>
<evidence type="ECO:0000313" key="6">
    <source>
        <dbReference type="Proteomes" id="UP001595997"/>
    </source>
</evidence>
<sequence length="236" mass="25987">MTEIRAFEEADRPALRELFSRAGEGAPTASLWGHEESEAAIYLAPYMDLVPDSLFVADVHGELVGYLAGCLDTSAFPGQGDLMTEAIRKHRLIFRRRPAAFFARSMADLARAAVRREPTADDFVDDRWPAHLHINVASAARGTGAADGLMNRWFERLRETGSRGCHLQTVVENTRAVRFFQRMGFTEYGPAPAVPGLRHDGKRVHQRTMVWSPEVPPHGGSRSGSGNNSPQESGSS</sequence>
<evidence type="ECO:0000256" key="1">
    <source>
        <dbReference type="ARBA" id="ARBA00022679"/>
    </source>
</evidence>
<dbReference type="GO" id="GO:0016746">
    <property type="term" value="F:acyltransferase activity"/>
    <property type="evidence" value="ECO:0007669"/>
    <property type="project" value="UniProtKB-KW"/>
</dbReference>
<dbReference type="Gene3D" id="3.40.630.30">
    <property type="match status" value="1"/>
</dbReference>
<gene>
    <name evidence="5" type="ORF">ACFPA8_04505</name>
</gene>
<dbReference type="EC" id="2.3.1.-" evidence="5"/>
<reference evidence="6" key="1">
    <citation type="journal article" date="2019" name="Int. J. Syst. Evol. Microbiol.">
        <title>The Global Catalogue of Microorganisms (GCM) 10K type strain sequencing project: providing services to taxonomists for standard genome sequencing and annotation.</title>
        <authorList>
            <consortium name="The Broad Institute Genomics Platform"/>
            <consortium name="The Broad Institute Genome Sequencing Center for Infectious Disease"/>
            <person name="Wu L."/>
            <person name="Ma J."/>
        </authorList>
    </citation>
    <scope>NUCLEOTIDE SEQUENCE [LARGE SCALE GENOMIC DNA]</scope>
    <source>
        <strain evidence="6">CGMCC 4.7357</strain>
    </source>
</reference>
<dbReference type="PANTHER" id="PTHR43877">
    <property type="entry name" value="AMINOALKYLPHOSPHONATE N-ACETYLTRANSFERASE-RELATED-RELATED"/>
    <property type="match status" value="1"/>
</dbReference>
<keyword evidence="2 5" id="KW-0012">Acyltransferase</keyword>
<feature type="region of interest" description="Disordered" evidence="3">
    <location>
        <begin position="211"/>
        <end position="236"/>
    </location>
</feature>
<dbReference type="Proteomes" id="UP001595997">
    <property type="component" value="Unassembled WGS sequence"/>
</dbReference>
<accession>A0ABV9A3B0</accession>
<dbReference type="InterPro" id="IPR016181">
    <property type="entry name" value="Acyl_CoA_acyltransferase"/>
</dbReference>
<comment type="caution">
    <text evidence="5">The sequence shown here is derived from an EMBL/GenBank/DDBJ whole genome shotgun (WGS) entry which is preliminary data.</text>
</comment>
<feature type="domain" description="N-acetyltransferase" evidence="4">
    <location>
        <begin position="2"/>
        <end position="210"/>
    </location>
</feature>
<dbReference type="InterPro" id="IPR000182">
    <property type="entry name" value="GNAT_dom"/>
</dbReference>
<name>A0ABV9A3B0_9ACTN</name>
<organism evidence="5 6">
    <name type="scientific">Streptomyces ovatisporus</name>
    <dbReference type="NCBI Taxonomy" id="1128682"/>
    <lineage>
        <taxon>Bacteria</taxon>
        <taxon>Bacillati</taxon>
        <taxon>Actinomycetota</taxon>
        <taxon>Actinomycetes</taxon>
        <taxon>Kitasatosporales</taxon>
        <taxon>Streptomycetaceae</taxon>
        <taxon>Streptomyces</taxon>
    </lineage>
</organism>
<dbReference type="SUPFAM" id="SSF55729">
    <property type="entry name" value="Acyl-CoA N-acyltransferases (Nat)"/>
    <property type="match status" value="1"/>
</dbReference>
<proteinExistence type="predicted"/>
<evidence type="ECO:0000256" key="3">
    <source>
        <dbReference type="SAM" id="MobiDB-lite"/>
    </source>
</evidence>
<evidence type="ECO:0000256" key="2">
    <source>
        <dbReference type="ARBA" id="ARBA00023315"/>
    </source>
</evidence>
<evidence type="ECO:0000313" key="5">
    <source>
        <dbReference type="EMBL" id="MFC4493395.1"/>
    </source>
</evidence>
<keyword evidence="1 5" id="KW-0808">Transferase</keyword>
<evidence type="ECO:0000259" key="4">
    <source>
        <dbReference type="PROSITE" id="PS51186"/>
    </source>
</evidence>
<dbReference type="EMBL" id="JBHSFH010000003">
    <property type="protein sequence ID" value="MFC4493395.1"/>
    <property type="molecule type" value="Genomic_DNA"/>
</dbReference>
<protein>
    <submittedName>
        <fullName evidence="5">GNAT family N-acetyltransferase</fullName>
        <ecNumber evidence="5">2.3.1.-</ecNumber>
    </submittedName>
</protein>
<keyword evidence="6" id="KW-1185">Reference proteome</keyword>